<sequence>MVMEFSTRLKRIRLDSGLTQAELADKLGITNRAVGAWESGRSKPRLDKMKELAVLFDTTVADLMGEDAAEAAISGTSRMVPLLGFAHMGDFEDEGNLADEVEVPASIADAHPRGFMVHAQGGCMDNRFPHDALLLVDPDMEPLNGQPVLAETADYGAVVRNYTRGRSTVMLTADSHSGEYDDILAGPGDEPVVCRGRVVWYMGERDER</sequence>
<protein>
    <submittedName>
        <fullName evidence="3">DNA-binding helix-turn-helix protein</fullName>
    </submittedName>
</protein>
<dbReference type="SUPFAM" id="SSF51306">
    <property type="entry name" value="LexA/Signal peptidase"/>
    <property type="match status" value="1"/>
</dbReference>
<evidence type="ECO:0000256" key="1">
    <source>
        <dbReference type="ARBA" id="ARBA00023125"/>
    </source>
</evidence>
<dbReference type="EMBL" id="AAVN02000001">
    <property type="protein sequence ID" value="EBA40636.1"/>
    <property type="molecule type" value="Genomic_DNA"/>
</dbReference>
<dbReference type="Gene3D" id="2.10.109.10">
    <property type="entry name" value="Umud Fragment, subunit A"/>
    <property type="match status" value="1"/>
</dbReference>
<dbReference type="PANTHER" id="PTHR46558:SF13">
    <property type="entry name" value="HTH-TYPE TRANSCRIPTIONAL REGULATOR IMMR"/>
    <property type="match status" value="1"/>
</dbReference>
<reference evidence="3 4" key="1">
    <citation type="submission" date="2007-01" db="EMBL/GenBank/DDBJ databases">
        <title>Draft genome sequence of Collinsella aerofaciens (ATCC 25986).</title>
        <authorList>
            <person name="Sudarsanam P."/>
            <person name="Ley R."/>
            <person name="Guruge J."/>
            <person name="Turnbaugh P.J."/>
            <person name="Mahowald M."/>
            <person name="Liep D."/>
            <person name="Gordon J."/>
        </authorList>
    </citation>
    <scope>NUCLEOTIDE SEQUENCE [LARGE SCALE GENOMIC DNA]</scope>
    <source>
        <strain evidence="4">ATCC 25986 / DSM 3979 / JCM 10188 / KCTC 3647 / NCTC 11838 / VPI 1003</strain>
    </source>
</reference>
<dbReference type="Gene3D" id="1.10.260.40">
    <property type="entry name" value="lambda repressor-like DNA-binding domains"/>
    <property type="match status" value="1"/>
</dbReference>
<reference evidence="3 4" key="2">
    <citation type="submission" date="2007-04" db="EMBL/GenBank/DDBJ databases">
        <authorList>
            <person name="Fulton L."/>
            <person name="Clifton S."/>
            <person name="Fulton B."/>
            <person name="Xu J."/>
            <person name="Minx P."/>
            <person name="Mardis E.R."/>
            <person name="Wilson R.K."/>
        </authorList>
    </citation>
    <scope>NUCLEOTIDE SEQUENCE [LARGE SCALE GENOMIC DNA]</scope>
    <source>
        <strain evidence="4">ATCC 25986 / DSM 3979 / JCM 10188 / KCTC 3647 / NCTC 11838 / VPI 1003</strain>
    </source>
</reference>
<dbReference type="Pfam" id="PF01381">
    <property type="entry name" value="HTH_3"/>
    <property type="match status" value="1"/>
</dbReference>
<dbReference type="PANTHER" id="PTHR46558">
    <property type="entry name" value="TRACRIPTIONAL REGULATORY PROTEIN-RELATED-RELATED"/>
    <property type="match status" value="1"/>
</dbReference>
<dbReference type="InterPro" id="IPR010982">
    <property type="entry name" value="Lambda_DNA-bd_dom_sf"/>
</dbReference>
<dbReference type="AlphaFoldDB" id="A4E7C7"/>
<dbReference type="Proteomes" id="UP000002979">
    <property type="component" value="Unassembled WGS sequence"/>
</dbReference>
<dbReference type="GO" id="GO:0003677">
    <property type="term" value="F:DNA binding"/>
    <property type="evidence" value="ECO:0007669"/>
    <property type="project" value="UniProtKB-KW"/>
</dbReference>
<evidence type="ECO:0000313" key="4">
    <source>
        <dbReference type="Proteomes" id="UP000002979"/>
    </source>
</evidence>
<proteinExistence type="predicted"/>
<dbReference type="InterPro" id="IPR015927">
    <property type="entry name" value="Peptidase_S24_S26A/B/C"/>
</dbReference>
<dbReference type="Pfam" id="PF00717">
    <property type="entry name" value="Peptidase_S24"/>
    <property type="match status" value="1"/>
</dbReference>
<dbReference type="SMART" id="SM00530">
    <property type="entry name" value="HTH_XRE"/>
    <property type="match status" value="1"/>
</dbReference>
<dbReference type="GeneID" id="92849025"/>
<dbReference type="InterPro" id="IPR036286">
    <property type="entry name" value="LexA/Signal_pep-like_sf"/>
</dbReference>
<evidence type="ECO:0000259" key="2">
    <source>
        <dbReference type="PROSITE" id="PS50943"/>
    </source>
</evidence>
<feature type="domain" description="HTH cro/C1-type" evidence="2">
    <location>
        <begin position="9"/>
        <end position="63"/>
    </location>
</feature>
<dbReference type="PROSITE" id="PS50943">
    <property type="entry name" value="HTH_CROC1"/>
    <property type="match status" value="1"/>
</dbReference>
<keyword evidence="1 3" id="KW-0238">DNA-binding</keyword>
<dbReference type="CDD" id="cd00093">
    <property type="entry name" value="HTH_XRE"/>
    <property type="match status" value="1"/>
</dbReference>
<evidence type="ECO:0000313" key="3">
    <source>
        <dbReference type="EMBL" id="EBA40636.1"/>
    </source>
</evidence>
<name>A4E7C7_COLAA</name>
<dbReference type="SUPFAM" id="SSF47413">
    <property type="entry name" value="lambda repressor-like DNA-binding domains"/>
    <property type="match status" value="1"/>
</dbReference>
<gene>
    <name evidence="3" type="ORF">COLAER_00308</name>
</gene>
<dbReference type="InterPro" id="IPR001387">
    <property type="entry name" value="Cro/C1-type_HTH"/>
</dbReference>
<comment type="caution">
    <text evidence="3">The sequence shown here is derived from an EMBL/GenBank/DDBJ whole genome shotgun (WGS) entry which is preliminary data.</text>
</comment>
<organism evidence="3 4">
    <name type="scientific">Collinsella aerofaciens (strain ATCC 25986 / DSM 3979 / JCM 10188 / KCTC 3647 / NCTC 11838 / VPI 1003)</name>
    <dbReference type="NCBI Taxonomy" id="411903"/>
    <lineage>
        <taxon>Bacteria</taxon>
        <taxon>Bacillati</taxon>
        <taxon>Actinomycetota</taxon>
        <taxon>Coriobacteriia</taxon>
        <taxon>Coriobacteriales</taxon>
        <taxon>Coriobacteriaceae</taxon>
        <taxon>Collinsella</taxon>
    </lineage>
</organism>
<accession>A4E7C7</accession>
<dbReference type="RefSeq" id="WP_006234229.1">
    <property type="nucleotide sequence ID" value="NZ_CP048433.1"/>
</dbReference>